<dbReference type="EMBL" id="JAHUZE010000001">
    <property type="protein sequence ID" value="MBV7378213.1"/>
    <property type="molecule type" value="Genomic_DNA"/>
</dbReference>
<feature type="transmembrane region" description="Helical" evidence="10">
    <location>
        <begin position="161"/>
        <end position="183"/>
    </location>
</feature>
<feature type="transmembrane region" description="Helical" evidence="10">
    <location>
        <begin position="316"/>
        <end position="335"/>
    </location>
</feature>
<comment type="subcellular location">
    <subcellularLocation>
        <location evidence="1">Cell inner membrane</location>
        <topology evidence="1">Multi-pass membrane protein</topology>
    </subcellularLocation>
</comment>
<proteinExistence type="predicted"/>
<keyword evidence="3" id="KW-0050">Antiport</keyword>
<evidence type="ECO:0000256" key="7">
    <source>
        <dbReference type="ARBA" id="ARBA00023065"/>
    </source>
</evidence>
<evidence type="ECO:0000256" key="8">
    <source>
        <dbReference type="ARBA" id="ARBA00023136"/>
    </source>
</evidence>
<sequence length="448" mass="47883">MSRFSRYRPHAQAHLALGLPLIGSQLAQVAITTADTLMMGWYDVRALAALVLSANLVIFLLLLSSGFAWAVMPLVAAAHEVGDETRLRRVTRMANWLSIIAAFVFLPVFWWSAPVLRALGQDPELAEMAQTYLRIAGFGIGPALLVNVLRSYLSGLERTRVQFWIIAGGAVVNIGLNWVLIFGNLGAPELGLRGAAIASVSVHVLSFVALAFYALSRFPNHEIFVRFWRPDWGAMGEVFRMGWQIALTTVSEVGLFNLSAIIMGWIGTLQLAAHGIALQIATITFMVQLGLSQAATVRAGRAFGRGDREGLRDGAFAVWALGLGFAGIAMAAFFLVPDLLIGAFIDPDDPLRGDILAIGAVLLAMAALFQLVDAAQVIGISLLRGMTDTRVPLVIAAVSYWGIGAPASYLLGVQAGIGAVGVWIGLVLGLSFAAVGLFLRFRSLSVAV</sequence>
<evidence type="ECO:0000256" key="10">
    <source>
        <dbReference type="SAM" id="Phobius"/>
    </source>
</evidence>
<keyword evidence="8 10" id="KW-0472">Membrane</keyword>
<dbReference type="PANTHER" id="PTHR43298:SF2">
    <property type="entry name" value="FMN_FAD EXPORTER YEEO-RELATED"/>
    <property type="match status" value="1"/>
</dbReference>
<name>A0ABS6T0D1_9RHOB</name>
<feature type="transmembrane region" description="Helical" evidence="10">
    <location>
        <begin position="195"/>
        <end position="216"/>
    </location>
</feature>
<comment type="caution">
    <text evidence="11">The sequence shown here is derived from an EMBL/GenBank/DDBJ whole genome shotgun (WGS) entry which is preliminary data.</text>
</comment>
<accession>A0ABS6T0D1</accession>
<reference evidence="11 12" key="1">
    <citation type="submission" date="2021-05" db="EMBL/GenBank/DDBJ databases">
        <title>Culturable bacteria isolated from Daya Bay.</title>
        <authorList>
            <person name="Zheng W."/>
            <person name="Yu S."/>
            <person name="Huang Y."/>
        </authorList>
    </citation>
    <scope>NUCLEOTIDE SEQUENCE [LARGE SCALE GENOMIC DNA]</scope>
    <source>
        <strain evidence="11 12">DP4N28-5</strain>
    </source>
</reference>
<evidence type="ECO:0000256" key="1">
    <source>
        <dbReference type="ARBA" id="ARBA00004429"/>
    </source>
</evidence>
<feature type="transmembrane region" description="Helical" evidence="10">
    <location>
        <begin position="131"/>
        <end position="149"/>
    </location>
</feature>
<evidence type="ECO:0000256" key="2">
    <source>
        <dbReference type="ARBA" id="ARBA00022448"/>
    </source>
</evidence>
<dbReference type="RefSeq" id="WP_218391056.1">
    <property type="nucleotide sequence ID" value="NZ_JAHUZE010000001.1"/>
</dbReference>
<organism evidence="11 12">
    <name type="scientific">Maritimibacter dapengensis</name>
    <dbReference type="NCBI Taxonomy" id="2836868"/>
    <lineage>
        <taxon>Bacteria</taxon>
        <taxon>Pseudomonadati</taxon>
        <taxon>Pseudomonadota</taxon>
        <taxon>Alphaproteobacteria</taxon>
        <taxon>Rhodobacterales</taxon>
        <taxon>Roseobacteraceae</taxon>
        <taxon>Maritimibacter</taxon>
    </lineage>
</organism>
<dbReference type="Proteomes" id="UP000756530">
    <property type="component" value="Unassembled WGS sequence"/>
</dbReference>
<evidence type="ECO:0000256" key="9">
    <source>
        <dbReference type="ARBA" id="ARBA00031636"/>
    </source>
</evidence>
<feature type="transmembrane region" description="Helical" evidence="10">
    <location>
        <begin position="355"/>
        <end position="379"/>
    </location>
</feature>
<protein>
    <recommendedName>
        <fullName evidence="9">Multidrug-efflux transporter</fullName>
    </recommendedName>
</protein>
<evidence type="ECO:0000313" key="12">
    <source>
        <dbReference type="Proteomes" id="UP000756530"/>
    </source>
</evidence>
<dbReference type="CDD" id="cd13131">
    <property type="entry name" value="MATE_NorM_like"/>
    <property type="match status" value="1"/>
</dbReference>
<feature type="transmembrane region" description="Helical" evidence="10">
    <location>
        <begin position="417"/>
        <end position="439"/>
    </location>
</feature>
<dbReference type="InterPro" id="IPR002528">
    <property type="entry name" value="MATE_fam"/>
</dbReference>
<feature type="transmembrane region" description="Helical" evidence="10">
    <location>
        <begin position="45"/>
        <end position="72"/>
    </location>
</feature>
<dbReference type="NCBIfam" id="TIGR00797">
    <property type="entry name" value="matE"/>
    <property type="match status" value="1"/>
</dbReference>
<dbReference type="PIRSF" id="PIRSF006603">
    <property type="entry name" value="DinF"/>
    <property type="match status" value="1"/>
</dbReference>
<dbReference type="InterPro" id="IPR048279">
    <property type="entry name" value="MdtK-like"/>
</dbReference>
<feature type="transmembrane region" description="Helical" evidence="10">
    <location>
        <begin position="272"/>
        <end position="295"/>
    </location>
</feature>
<dbReference type="InterPro" id="IPR050222">
    <property type="entry name" value="MATE_MdtK"/>
</dbReference>
<feature type="transmembrane region" description="Helical" evidence="10">
    <location>
        <begin position="391"/>
        <end position="411"/>
    </location>
</feature>
<keyword evidence="4" id="KW-1003">Cell membrane</keyword>
<evidence type="ECO:0000256" key="5">
    <source>
        <dbReference type="ARBA" id="ARBA00022692"/>
    </source>
</evidence>
<evidence type="ECO:0000256" key="4">
    <source>
        <dbReference type="ARBA" id="ARBA00022475"/>
    </source>
</evidence>
<dbReference type="Pfam" id="PF01554">
    <property type="entry name" value="MatE"/>
    <property type="match status" value="2"/>
</dbReference>
<dbReference type="PANTHER" id="PTHR43298">
    <property type="entry name" value="MULTIDRUG RESISTANCE PROTEIN NORM-RELATED"/>
    <property type="match status" value="1"/>
</dbReference>
<keyword evidence="2" id="KW-0813">Transport</keyword>
<evidence type="ECO:0000313" key="11">
    <source>
        <dbReference type="EMBL" id="MBV7378213.1"/>
    </source>
</evidence>
<keyword evidence="7" id="KW-0406">Ion transport</keyword>
<keyword evidence="12" id="KW-1185">Reference proteome</keyword>
<feature type="transmembrane region" description="Helical" evidence="10">
    <location>
        <begin position="93"/>
        <end position="111"/>
    </location>
</feature>
<evidence type="ECO:0000256" key="3">
    <source>
        <dbReference type="ARBA" id="ARBA00022449"/>
    </source>
</evidence>
<gene>
    <name evidence="11" type="ORF">KJP28_04705</name>
</gene>
<feature type="transmembrane region" description="Helical" evidence="10">
    <location>
        <begin position="245"/>
        <end position="266"/>
    </location>
</feature>
<keyword evidence="5 10" id="KW-0812">Transmembrane</keyword>
<evidence type="ECO:0000256" key="6">
    <source>
        <dbReference type="ARBA" id="ARBA00022989"/>
    </source>
</evidence>
<keyword evidence="6 10" id="KW-1133">Transmembrane helix</keyword>